<evidence type="ECO:0008006" key="4">
    <source>
        <dbReference type="Google" id="ProtNLM"/>
    </source>
</evidence>
<dbReference type="EMBL" id="WNDQ01000048">
    <property type="protein sequence ID" value="KAF1019775.1"/>
    <property type="molecule type" value="Genomic_DNA"/>
</dbReference>
<dbReference type="InterPro" id="IPR042100">
    <property type="entry name" value="Bug_dom1"/>
</dbReference>
<evidence type="ECO:0000313" key="3">
    <source>
        <dbReference type="Proteomes" id="UP000461670"/>
    </source>
</evidence>
<gene>
    <name evidence="2" type="ORF">GAK30_02937</name>
</gene>
<sequence length="343" mass="35828">MHKPPGHPAADRRLSPSRRRLLQTLLAAPAIGWLGAPARAAAATNFPTKALRVVVPFGPGGVADLTARVVTQHMAQTLGQAVIVDNKPGAGGVVAADSVAKSAPDGHTLLLMSNANAISARLFKTLPFDPVGAFQPVSTLGTFDLALFVPANSPFKTFADFVTAARSKPGALNVGTINVGSTQHLTAELMKTAAGIDVQVVPFNGSPAVFTALRGGQVDATVEILTPMMSQVKAGAARALVVTNERRSPALPDTPTAREAGAPQWLATSWNALAAPSATPREVVERLNHAIRAAVADGAVHQQLEELYIDPRASSPQEAGDLLRREIARWGAVIERAHIPQQG</sequence>
<dbReference type="CDD" id="cd13578">
    <property type="entry name" value="PBP2_Bug27"/>
    <property type="match status" value="1"/>
</dbReference>
<reference evidence="3" key="1">
    <citation type="journal article" date="2020" name="MBio">
        <title>Horizontal gene transfer to a defensive symbiont with a reduced genome amongst a multipartite beetle microbiome.</title>
        <authorList>
            <person name="Waterworth S.C."/>
            <person name="Florez L.V."/>
            <person name="Rees E.R."/>
            <person name="Hertweck C."/>
            <person name="Kaltenpoth M."/>
            <person name="Kwan J.C."/>
        </authorList>
    </citation>
    <scope>NUCLEOTIDE SEQUENCE [LARGE SCALE GENOMIC DNA]</scope>
</reference>
<comment type="similarity">
    <text evidence="1">Belongs to the UPF0065 (bug) family.</text>
</comment>
<comment type="caution">
    <text evidence="2">The sequence shown here is derived from an EMBL/GenBank/DDBJ whole genome shotgun (WGS) entry which is preliminary data.</text>
</comment>
<accession>A0A7V8FM78</accession>
<dbReference type="PANTHER" id="PTHR42928">
    <property type="entry name" value="TRICARBOXYLATE-BINDING PROTEIN"/>
    <property type="match status" value="1"/>
</dbReference>
<dbReference type="InterPro" id="IPR005064">
    <property type="entry name" value="BUG"/>
</dbReference>
<name>A0A7V8FM78_9BURK</name>
<dbReference type="Gene3D" id="3.40.190.150">
    <property type="entry name" value="Bordetella uptake gene, domain 1"/>
    <property type="match status" value="1"/>
</dbReference>
<dbReference type="Pfam" id="PF03401">
    <property type="entry name" value="TctC"/>
    <property type="match status" value="1"/>
</dbReference>
<dbReference type="PANTHER" id="PTHR42928:SF5">
    <property type="entry name" value="BLR1237 PROTEIN"/>
    <property type="match status" value="1"/>
</dbReference>
<dbReference type="PROSITE" id="PS51318">
    <property type="entry name" value="TAT"/>
    <property type="match status" value="1"/>
</dbReference>
<proteinExistence type="inferred from homology"/>
<dbReference type="PIRSF" id="PIRSF017082">
    <property type="entry name" value="YflP"/>
    <property type="match status" value="1"/>
</dbReference>
<dbReference type="Proteomes" id="UP000461670">
    <property type="component" value="Unassembled WGS sequence"/>
</dbReference>
<evidence type="ECO:0000256" key="1">
    <source>
        <dbReference type="ARBA" id="ARBA00006987"/>
    </source>
</evidence>
<dbReference type="SUPFAM" id="SSF53850">
    <property type="entry name" value="Periplasmic binding protein-like II"/>
    <property type="match status" value="1"/>
</dbReference>
<protein>
    <recommendedName>
        <fullName evidence="4">Tripartite-type tricarboxylate transporter, receptor component TctC</fullName>
    </recommendedName>
</protein>
<organism evidence="2 3">
    <name type="scientific">Paracidovorax wautersii</name>
    <dbReference type="NCBI Taxonomy" id="1177982"/>
    <lineage>
        <taxon>Bacteria</taxon>
        <taxon>Pseudomonadati</taxon>
        <taxon>Pseudomonadota</taxon>
        <taxon>Betaproteobacteria</taxon>
        <taxon>Burkholderiales</taxon>
        <taxon>Comamonadaceae</taxon>
        <taxon>Paracidovorax</taxon>
    </lineage>
</organism>
<dbReference type="AlphaFoldDB" id="A0A7V8FM78"/>
<dbReference type="Gene3D" id="3.40.190.10">
    <property type="entry name" value="Periplasmic binding protein-like II"/>
    <property type="match status" value="1"/>
</dbReference>
<dbReference type="InterPro" id="IPR006311">
    <property type="entry name" value="TAT_signal"/>
</dbReference>
<evidence type="ECO:0000313" key="2">
    <source>
        <dbReference type="EMBL" id="KAF1019775.1"/>
    </source>
</evidence>